<protein>
    <submittedName>
        <fullName evidence="1">Uncharacterized protein</fullName>
    </submittedName>
</protein>
<dbReference type="EMBL" id="ASPP01005461">
    <property type="protein sequence ID" value="ETO30458.1"/>
    <property type="molecule type" value="Genomic_DNA"/>
</dbReference>
<gene>
    <name evidence="1" type="ORF">RFI_06663</name>
</gene>
<name>X6NX48_RETFI</name>
<accession>X6NX48</accession>
<sequence length="170" mass="20037">MIVFFIQYCNKLFNGFDNVLSNVSIVLPKLNTCAMTLKQKFMKWNPKKNCKIDEVNLYTGTKYLQDAETKALETLKPKSKKKKTNCINKKKFFNELLQYPCCFEFSINIDVKSKYHFLGIIKTFAQDVQKAKYRWKTCSLWKWRKHYILNTVICIAINCTTTICKELINA</sequence>
<organism evidence="1 2">
    <name type="scientific">Reticulomyxa filosa</name>
    <dbReference type="NCBI Taxonomy" id="46433"/>
    <lineage>
        <taxon>Eukaryota</taxon>
        <taxon>Sar</taxon>
        <taxon>Rhizaria</taxon>
        <taxon>Retaria</taxon>
        <taxon>Foraminifera</taxon>
        <taxon>Monothalamids</taxon>
        <taxon>Reticulomyxidae</taxon>
        <taxon>Reticulomyxa</taxon>
    </lineage>
</organism>
<comment type="caution">
    <text evidence="1">The sequence shown here is derived from an EMBL/GenBank/DDBJ whole genome shotgun (WGS) entry which is preliminary data.</text>
</comment>
<keyword evidence="2" id="KW-1185">Reference proteome</keyword>
<reference evidence="1 2" key="1">
    <citation type="journal article" date="2013" name="Curr. Biol.">
        <title>The Genome of the Foraminiferan Reticulomyxa filosa.</title>
        <authorList>
            <person name="Glockner G."/>
            <person name="Hulsmann N."/>
            <person name="Schleicher M."/>
            <person name="Noegel A.A."/>
            <person name="Eichinger L."/>
            <person name="Gallinger C."/>
            <person name="Pawlowski J."/>
            <person name="Sierra R."/>
            <person name="Euteneuer U."/>
            <person name="Pillet L."/>
            <person name="Moustafa A."/>
            <person name="Platzer M."/>
            <person name="Groth M."/>
            <person name="Szafranski K."/>
            <person name="Schliwa M."/>
        </authorList>
    </citation>
    <scope>NUCLEOTIDE SEQUENCE [LARGE SCALE GENOMIC DNA]</scope>
</reference>
<evidence type="ECO:0000313" key="2">
    <source>
        <dbReference type="Proteomes" id="UP000023152"/>
    </source>
</evidence>
<dbReference type="Proteomes" id="UP000023152">
    <property type="component" value="Unassembled WGS sequence"/>
</dbReference>
<proteinExistence type="predicted"/>
<dbReference type="AlphaFoldDB" id="X6NX48"/>
<evidence type="ECO:0000313" key="1">
    <source>
        <dbReference type="EMBL" id="ETO30458.1"/>
    </source>
</evidence>